<dbReference type="AlphaFoldDB" id="A0AAE0F598"/>
<sequence length="230" mass="26287">MSHHKASAEYSHNDLIHHKKYHSDTLTFAQEQKITKFKGKDGHTIHGIKGGYGESIEDDVDHQMEDLFHLPTKQAVAKMTTPNVTACLKLFDEFDFNGNGILSLAEIDKVICDKYPPLNHKPALIRAYYASDKNKSGFISKHEFRTMIANVIYFNQVWEKFEEIDSDHDRRLSRDEWLQGCSVVGVNSTRSEAGAKYDEIDENNGGTVLFKEFCIWCAHKHCMTNNIGMD</sequence>
<keyword evidence="4" id="KW-1185">Reference proteome</keyword>
<feature type="domain" description="EF-hand" evidence="2">
    <location>
        <begin position="82"/>
        <end position="117"/>
    </location>
</feature>
<comment type="caution">
    <text evidence="3">The sequence shown here is derived from an EMBL/GenBank/DDBJ whole genome shotgun (WGS) entry which is preliminary data.</text>
</comment>
<protein>
    <recommendedName>
        <fullName evidence="2">EF-hand domain-containing protein</fullName>
    </recommendedName>
</protein>
<reference evidence="3 4" key="1">
    <citation type="journal article" date="2015" name="Genome Biol. Evol.">
        <title>Comparative Genomics of a Bacterivorous Green Alga Reveals Evolutionary Causalities and Consequences of Phago-Mixotrophic Mode of Nutrition.</title>
        <authorList>
            <person name="Burns J.A."/>
            <person name="Paasch A."/>
            <person name="Narechania A."/>
            <person name="Kim E."/>
        </authorList>
    </citation>
    <scope>NUCLEOTIDE SEQUENCE [LARGE SCALE GENOMIC DNA]</scope>
    <source>
        <strain evidence="3 4">PLY_AMNH</strain>
    </source>
</reference>
<organism evidence="3 4">
    <name type="scientific">Cymbomonas tetramitiformis</name>
    <dbReference type="NCBI Taxonomy" id="36881"/>
    <lineage>
        <taxon>Eukaryota</taxon>
        <taxon>Viridiplantae</taxon>
        <taxon>Chlorophyta</taxon>
        <taxon>Pyramimonadophyceae</taxon>
        <taxon>Pyramimonadales</taxon>
        <taxon>Pyramimonadaceae</taxon>
        <taxon>Cymbomonas</taxon>
    </lineage>
</organism>
<dbReference type="PROSITE" id="PS50222">
    <property type="entry name" value="EF_HAND_2"/>
    <property type="match status" value="2"/>
</dbReference>
<dbReference type="PROSITE" id="PS00018">
    <property type="entry name" value="EF_HAND_1"/>
    <property type="match status" value="2"/>
</dbReference>
<dbReference type="EMBL" id="LGRX02025776">
    <property type="protein sequence ID" value="KAK3251857.1"/>
    <property type="molecule type" value="Genomic_DNA"/>
</dbReference>
<dbReference type="InterPro" id="IPR002048">
    <property type="entry name" value="EF_hand_dom"/>
</dbReference>
<dbReference type="SUPFAM" id="SSF47473">
    <property type="entry name" value="EF-hand"/>
    <property type="match status" value="1"/>
</dbReference>
<evidence type="ECO:0000313" key="4">
    <source>
        <dbReference type="Proteomes" id="UP001190700"/>
    </source>
</evidence>
<evidence type="ECO:0000259" key="2">
    <source>
        <dbReference type="PROSITE" id="PS50222"/>
    </source>
</evidence>
<dbReference type="SMART" id="SM00054">
    <property type="entry name" value="EFh"/>
    <property type="match status" value="4"/>
</dbReference>
<proteinExistence type="predicted"/>
<gene>
    <name evidence="3" type="ORF">CYMTET_38819</name>
</gene>
<name>A0AAE0F598_9CHLO</name>
<dbReference type="GO" id="GO:0005509">
    <property type="term" value="F:calcium ion binding"/>
    <property type="evidence" value="ECO:0007669"/>
    <property type="project" value="InterPro"/>
</dbReference>
<evidence type="ECO:0000256" key="1">
    <source>
        <dbReference type="ARBA" id="ARBA00022837"/>
    </source>
</evidence>
<dbReference type="Proteomes" id="UP001190700">
    <property type="component" value="Unassembled WGS sequence"/>
</dbReference>
<dbReference type="InterPro" id="IPR018247">
    <property type="entry name" value="EF_Hand_1_Ca_BS"/>
</dbReference>
<dbReference type="InterPro" id="IPR011992">
    <property type="entry name" value="EF-hand-dom_pair"/>
</dbReference>
<evidence type="ECO:0000313" key="3">
    <source>
        <dbReference type="EMBL" id="KAK3251857.1"/>
    </source>
</evidence>
<keyword evidence="1" id="KW-0106">Calcium</keyword>
<feature type="domain" description="EF-hand" evidence="2">
    <location>
        <begin position="152"/>
        <end position="187"/>
    </location>
</feature>
<dbReference type="Gene3D" id="1.10.238.10">
    <property type="entry name" value="EF-hand"/>
    <property type="match status" value="1"/>
</dbReference>
<dbReference type="Pfam" id="PF13499">
    <property type="entry name" value="EF-hand_7"/>
    <property type="match status" value="1"/>
</dbReference>
<accession>A0AAE0F598</accession>
<dbReference type="Pfam" id="PF13202">
    <property type="entry name" value="EF-hand_5"/>
    <property type="match status" value="1"/>
</dbReference>